<dbReference type="InterPro" id="IPR008928">
    <property type="entry name" value="6-hairpin_glycosidase_sf"/>
</dbReference>
<dbReference type="GO" id="GO:0030245">
    <property type="term" value="P:cellulose catabolic process"/>
    <property type="evidence" value="ECO:0007669"/>
    <property type="project" value="UniProtKB-KW"/>
</dbReference>
<dbReference type="InterPro" id="IPR001701">
    <property type="entry name" value="Glyco_hydro_9"/>
</dbReference>
<evidence type="ECO:0000256" key="8">
    <source>
        <dbReference type="ARBA" id="ARBA00023326"/>
    </source>
</evidence>
<keyword evidence="8" id="KW-0624">Polysaccharide degradation</keyword>
<comment type="catalytic activity">
    <reaction evidence="1">
        <text>Endohydrolysis of (1-&gt;4)-beta-D-glucosidic linkages in cellulose, lichenin and cereal beta-D-glucans.</text>
        <dbReference type="EC" id="3.2.1.4"/>
    </reaction>
</comment>
<keyword evidence="5" id="KW-0136">Cellulose degradation</keyword>
<feature type="transmembrane region" description="Helical" evidence="9">
    <location>
        <begin position="25"/>
        <end position="44"/>
    </location>
</feature>
<proteinExistence type="inferred from homology"/>
<evidence type="ECO:0000256" key="6">
    <source>
        <dbReference type="ARBA" id="ARBA00023277"/>
    </source>
</evidence>
<dbReference type="EC" id="3.2.1.4" evidence="3"/>
<evidence type="ECO:0000259" key="10">
    <source>
        <dbReference type="Pfam" id="PF00759"/>
    </source>
</evidence>
<evidence type="ECO:0000313" key="12">
    <source>
        <dbReference type="Proteomes" id="UP001346149"/>
    </source>
</evidence>
<protein>
    <recommendedName>
        <fullName evidence="3">cellulase</fullName>
        <ecNumber evidence="3">3.2.1.4</ecNumber>
    </recommendedName>
</protein>
<keyword evidence="4" id="KW-0378">Hydrolase</keyword>
<keyword evidence="9" id="KW-0472">Membrane</keyword>
<keyword evidence="7" id="KW-0326">Glycosidase</keyword>
<keyword evidence="6" id="KW-0119">Carbohydrate metabolism</keyword>
<evidence type="ECO:0000256" key="5">
    <source>
        <dbReference type="ARBA" id="ARBA00023001"/>
    </source>
</evidence>
<dbReference type="InterPro" id="IPR012341">
    <property type="entry name" value="6hp_glycosidase-like_sf"/>
</dbReference>
<keyword evidence="9" id="KW-1133">Transmembrane helix</keyword>
<dbReference type="PANTHER" id="PTHR22298">
    <property type="entry name" value="ENDO-1,4-BETA-GLUCANASE"/>
    <property type="match status" value="1"/>
</dbReference>
<accession>A0AAN7RGB1</accession>
<dbReference type="AlphaFoldDB" id="A0AAN7RGB1"/>
<evidence type="ECO:0000256" key="7">
    <source>
        <dbReference type="ARBA" id="ARBA00023295"/>
    </source>
</evidence>
<reference evidence="11 12" key="1">
    <citation type="journal article" date="2023" name="Hortic Res">
        <title>Pangenome of water caltrop reveals structural variations and asymmetric subgenome divergence after allopolyploidization.</title>
        <authorList>
            <person name="Zhang X."/>
            <person name="Chen Y."/>
            <person name="Wang L."/>
            <person name="Yuan Y."/>
            <person name="Fang M."/>
            <person name="Shi L."/>
            <person name="Lu R."/>
            <person name="Comes H.P."/>
            <person name="Ma Y."/>
            <person name="Chen Y."/>
            <person name="Huang G."/>
            <person name="Zhou Y."/>
            <person name="Zheng Z."/>
            <person name="Qiu Y."/>
        </authorList>
    </citation>
    <scope>NUCLEOTIDE SEQUENCE [LARGE SCALE GENOMIC DNA]</scope>
    <source>
        <strain evidence="11">F231</strain>
    </source>
</reference>
<dbReference type="Gene3D" id="1.50.10.10">
    <property type="match status" value="2"/>
</dbReference>
<dbReference type="Proteomes" id="UP001346149">
    <property type="component" value="Unassembled WGS sequence"/>
</dbReference>
<dbReference type="GO" id="GO:0008810">
    <property type="term" value="F:cellulase activity"/>
    <property type="evidence" value="ECO:0007669"/>
    <property type="project" value="UniProtKB-EC"/>
</dbReference>
<evidence type="ECO:0000256" key="3">
    <source>
        <dbReference type="ARBA" id="ARBA00012601"/>
    </source>
</evidence>
<dbReference type="Pfam" id="PF00759">
    <property type="entry name" value="Glyco_hydro_9"/>
    <property type="match status" value="1"/>
</dbReference>
<feature type="domain" description="Glycoside hydrolase family 9" evidence="10">
    <location>
        <begin position="93"/>
        <end position="161"/>
    </location>
</feature>
<keyword evidence="12" id="KW-1185">Reference proteome</keyword>
<sequence length="184" mass="20807">MEGGQQQQIPFCRNYHPLRFLHQQYCWSIFFLLSVLAISLLPPWQSSLVFDYRESLSLLYFESQRSGRLPHNQRVTWRSDSGLTYGLEQVTQASLAEAIKSGTHYFIKAHIHPNVLWVQRPEDMTTSRRAYKVDAENPGSEVAAETAAAMAAAAIVFREHKSTLLQPAVAPCSCTTDNVCIYAI</sequence>
<evidence type="ECO:0000256" key="1">
    <source>
        <dbReference type="ARBA" id="ARBA00000966"/>
    </source>
</evidence>
<gene>
    <name evidence="11" type="ORF">SAY86_000078</name>
</gene>
<dbReference type="SUPFAM" id="SSF48208">
    <property type="entry name" value="Six-hairpin glycosidases"/>
    <property type="match status" value="1"/>
</dbReference>
<name>A0AAN7RGB1_TRANT</name>
<comment type="similarity">
    <text evidence="2">Belongs to the glycosyl hydrolase 9 (cellulase E) family.</text>
</comment>
<evidence type="ECO:0000256" key="2">
    <source>
        <dbReference type="ARBA" id="ARBA00007072"/>
    </source>
</evidence>
<evidence type="ECO:0000256" key="9">
    <source>
        <dbReference type="SAM" id="Phobius"/>
    </source>
</evidence>
<organism evidence="11 12">
    <name type="scientific">Trapa natans</name>
    <name type="common">Water chestnut</name>
    <dbReference type="NCBI Taxonomy" id="22666"/>
    <lineage>
        <taxon>Eukaryota</taxon>
        <taxon>Viridiplantae</taxon>
        <taxon>Streptophyta</taxon>
        <taxon>Embryophyta</taxon>
        <taxon>Tracheophyta</taxon>
        <taxon>Spermatophyta</taxon>
        <taxon>Magnoliopsida</taxon>
        <taxon>eudicotyledons</taxon>
        <taxon>Gunneridae</taxon>
        <taxon>Pentapetalae</taxon>
        <taxon>rosids</taxon>
        <taxon>malvids</taxon>
        <taxon>Myrtales</taxon>
        <taxon>Lythraceae</taxon>
        <taxon>Trapa</taxon>
    </lineage>
</organism>
<keyword evidence="9" id="KW-0812">Transmembrane</keyword>
<evidence type="ECO:0000313" key="11">
    <source>
        <dbReference type="EMBL" id="KAK4801875.1"/>
    </source>
</evidence>
<evidence type="ECO:0000256" key="4">
    <source>
        <dbReference type="ARBA" id="ARBA00022801"/>
    </source>
</evidence>
<comment type="caution">
    <text evidence="11">The sequence shown here is derived from an EMBL/GenBank/DDBJ whole genome shotgun (WGS) entry which is preliminary data.</text>
</comment>
<dbReference type="EMBL" id="JAXQNO010000002">
    <property type="protein sequence ID" value="KAK4801875.1"/>
    <property type="molecule type" value="Genomic_DNA"/>
</dbReference>